<accession>A0A857JG95</accession>
<keyword evidence="1" id="KW-0812">Transmembrane</keyword>
<evidence type="ECO:0000256" key="1">
    <source>
        <dbReference type="SAM" id="Phobius"/>
    </source>
</evidence>
<organism evidence="2 3">
    <name type="scientific">Paraglaciecola mesophila</name>
    <dbReference type="NCBI Taxonomy" id="197222"/>
    <lineage>
        <taxon>Bacteria</taxon>
        <taxon>Pseudomonadati</taxon>
        <taxon>Pseudomonadota</taxon>
        <taxon>Gammaproteobacteria</taxon>
        <taxon>Alteromonadales</taxon>
        <taxon>Alteromonadaceae</taxon>
        <taxon>Paraglaciecola</taxon>
    </lineage>
</organism>
<dbReference type="KEGG" id="pmes:FX988_00115"/>
<reference evidence="2 3" key="1">
    <citation type="submission" date="2019-12" db="EMBL/GenBank/DDBJ databases">
        <title>Genome sequencing and assembly of endphytes of Porphyra tenera.</title>
        <authorList>
            <person name="Park J.M."/>
            <person name="Shin R."/>
            <person name="Jo S.H."/>
        </authorList>
    </citation>
    <scope>NUCLEOTIDE SEQUENCE [LARGE SCALE GENOMIC DNA]</scope>
    <source>
        <strain evidence="2 3">GPM4</strain>
    </source>
</reference>
<feature type="transmembrane region" description="Helical" evidence="1">
    <location>
        <begin position="41"/>
        <end position="62"/>
    </location>
</feature>
<evidence type="ECO:0000313" key="2">
    <source>
        <dbReference type="EMBL" id="QHJ09907.1"/>
    </source>
</evidence>
<protein>
    <submittedName>
        <fullName evidence="2">Uncharacterized protein</fullName>
    </submittedName>
</protein>
<name>A0A857JG95_9ALTE</name>
<dbReference type="RefSeq" id="WP_160177852.1">
    <property type="nucleotide sequence ID" value="NZ_CP047656.1"/>
</dbReference>
<dbReference type="AlphaFoldDB" id="A0A857JG95"/>
<feature type="transmembrane region" description="Helical" evidence="1">
    <location>
        <begin position="12"/>
        <end position="35"/>
    </location>
</feature>
<keyword evidence="1" id="KW-1133">Transmembrane helix</keyword>
<dbReference type="EMBL" id="CP047656">
    <property type="protein sequence ID" value="QHJ09907.1"/>
    <property type="molecule type" value="Genomic_DNA"/>
</dbReference>
<keyword evidence="1" id="KW-0472">Membrane</keyword>
<sequence length="66" mass="7050">MNKQRKDFHPVTKACAMLGAVICGFFAVTLFVSSLFTLPDILTALVGCAKAVLIAILGRAFWFAGS</sequence>
<dbReference type="OrthoDB" id="6388797at2"/>
<keyword evidence="3" id="KW-1185">Reference proteome</keyword>
<evidence type="ECO:0000313" key="3">
    <source>
        <dbReference type="Proteomes" id="UP000464524"/>
    </source>
</evidence>
<proteinExistence type="predicted"/>
<gene>
    <name evidence="2" type="ORF">FX988_00115</name>
</gene>
<dbReference type="Proteomes" id="UP000464524">
    <property type="component" value="Chromosome"/>
</dbReference>